<protein>
    <submittedName>
        <fullName evidence="5">Melibiose:sodium transporter MelB</fullName>
    </submittedName>
</protein>
<feature type="transmembrane region" description="Helical" evidence="4">
    <location>
        <begin position="378"/>
        <end position="398"/>
    </location>
</feature>
<dbReference type="EMBL" id="PYMA01000003">
    <property type="protein sequence ID" value="PSW20796.1"/>
    <property type="molecule type" value="Genomic_DNA"/>
</dbReference>
<dbReference type="Proteomes" id="UP000241771">
    <property type="component" value="Unassembled WGS sequence"/>
</dbReference>
<feature type="transmembrane region" description="Helical" evidence="4">
    <location>
        <begin position="85"/>
        <end position="107"/>
    </location>
</feature>
<evidence type="ECO:0000256" key="3">
    <source>
        <dbReference type="ARBA" id="ARBA00022847"/>
    </source>
</evidence>
<evidence type="ECO:0000256" key="1">
    <source>
        <dbReference type="ARBA" id="ARBA00009617"/>
    </source>
</evidence>
<dbReference type="PANTHER" id="PTHR11328">
    <property type="entry name" value="MAJOR FACILITATOR SUPERFAMILY DOMAIN-CONTAINING PROTEIN"/>
    <property type="match status" value="1"/>
</dbReference>
<dbReference type="AlphaFoldDB" id="A0A2T3NX10"/>
<evidence type="ECO:0000313" key="6">
    <source>
        <dbReference type="Proteomes" id="UP000241771"/>
    </source>
</evidence>
<comment type="similarity">
    <text evidence="1">Belongs to the sodium:galactoside symporter (TC 2.A.2) family.</text>
</comment>
<dbReference type="InterPro" id="IPR036259">
    <property type="entry name" value="MFS_trans_sf"/>
</dbReference>
<dbReference type="GO" id="GO:0006814">
    <property type="term" value="P:sodium ion transport"/>
    <property type="evidence" value="ECO:0007669"/>
    <property type="project" value="InterPro"/>
</dbReference>
<keyword evidence="4" id="KW-0812">Transmembrane</keyword>
<dbReference type="InterPro" id="IPR001927">
    <property type="entry name" value="Na/Gal_symport"/>
</dbReference>
<feature type="transmembrane region" description="Helical" evidence="4">
    <location>
        <begin position="113"/>
        <end position="137"/>
    </location>
</feature>
<feature type="transmembrane region" description="Helical" evidence="4">
    <location>
        <begin position="410"/>
        <end position="432"/>
    </location>
</feature>
<feature type="transmembrane region" description="Helical" evidence="4">
    <location>
        <begin position="228"/>
        <end position="250"/>
    </location>
</feature>
<accession>A0A2T3NX10</accession>
<feature type="transmembrane region" description="Helical" evidence="4">
    <location>
        <begin position="186"/>
        <end position="207"/>
    </location>
</feature>
<sequence length="459" mass="50678">METSQVAEKVSWKTKMSFGLGGFGKDFGMSVVSILLLYYYTDVVGVSPIFVGTVFLVARVWDAVNDPMVGYIVNNTKTRWGRYKPWIFLGNLLNAGFTIALFSAHHFEGTFQLVYIAVTYIGWGMTYTMLDAPFWSLIPTITLDKTEREKLMPYPRLFASAAYYFASGMGIVAVNKLGQGDDAYGFFLYAVISAVLAILSATITCLWTKQAVKDEVSDKNKVNIKEAVSYLFKNDQFVALLSVALVFYIANGFFNGLHLYFYKYVLGDETLFSTFMVLTGVFGIISIVLFPKMTSIVGRSTLFAAALLLPAASSVVLYIVATYAPTSQVLIIFAGALAGVSTGLYWLMLFLMIADTVDYGDCTLDVRCESVCYSVQTFAVKCSGALTGFLVGAALAFIDYVPNQAQTPEAVMGLKLLYLAPSLLCVVAYLMYRKYYKLNGDMLDSVQHRMEAKYSASMS</sequence>
<evidence type="ECO:0000256" key="4">
    <source>
        <dbReference type="SAM" id="Phobius"/>
    </source>
</evidence>
<dbReference type="PANTHER" id="PTHR11328:SF36">
    <property type="entry name" value="MELIBIOSE PERMEASE"/>
    <property type="match status" value="1"/>
</dbReference>
<dbReference type="GO" id="GO:0005886">
    <property type="term" value="C:plasma membrane"/>
    <property type="evidence" value="ECO:0007669"/>
    <property type="project" value="TreeGrafter"/>
</dbReference>
<keyword evidence="2" id="KW-0813">Transport</keyword>
<keyword evidence="4" id="KW-0472">Membrane</keyword>
<dbReference type="CDD" id="cd17332">
    <property type="entry name" value="MFS_MelB_like"/>
    <property type="match status" value="1"/>
</dbReference>
<dbReference type="GO" id="GO:0015293">
    <property type="term" value="F:symporter activity"/>
    <property type="evidence" value="ECO:0007669"/>
    <property type="project" value="UniProtKB-KW"/>
</dbReference>
<dbReference type="OrthoDB" id="181905at2"/>
<dbReference type="Gene3D" id="1.20.1250.20">
    <property type="entry name" value="MFS general substrate transporter like domains"/>
    <property type="match status" value="1"/>
</dbReference>
<evidence type="ECO:0000256" key="2">
    <source>
        <dbReference type="ARBA" id="ARBA00022448"/>
    </source>
</evidence>
<dbReference type="GO" id="GO:0008643">
    <property type="term" value="P:carbohydrate transport"/>
    <property type="evidence" value="ECO:0007669"/>
    <property type="project" value="InterPro"/>
</dbReference>
<feature type="transmembrane region" description="Helical" evidence="4">
    <location>
        <begin position="157"/>
        <end position="174"/>
    </location>
</feature>
<proteinExistence type="inferred from homology"/>
<feature type="transmembrane region" description="Helical" evidence="4">
    <location>
        <begin position="330"/>
        <end position="357"/>
    </location>
</feature>
<reference evidence="5 6" key="1">
    <citation type="submission" date="2018-01" db="EMBL/GenBank/DDBJ databases">
        <title>Whole genome sequencing of Histamine producing bacteria.</title>
        <authorList>
            <person name="Butler K."/>
        </authorList>
    </citation>
    <scope>NUCLEOTIDE SEQUENCE [LARGE SCALE GENOMIC DNA]</scope>
    <source>
        <strain evidence="5 6">DSM 100436</strain>
    </source>
</reference>
<dbReference type="Pfam" id="PF13347">
    <property type="entry name" value="MFS_2"/>
    <property type="match status" value="1"/>
</dbReference>
<feature type="transmembrane region" description="Helical" evidence="4">
    <location>
        <begin position="270"/>
        <end position="290"/>
    </location>
</feature>
<dbReference type="RefSeq" id="WP_036819592.1">
    <property type="nucleotide sequence ID" value="NZ_JGVO01000227.1"/>
</dbReference>
<feature type="transmembrane region" description="Helical" evidence="4">
    <location>
        <begin position="302"/>
        <end position="324"/>
    </location>
</feature>
<feature type="transmembrane region" description="Helical" evidence="4">
    <location>
        <begin position="46"/>
        <end position="64"/>
    </location>
</feature>
<dbReference type="SUPFAM" id="SSF103473">
    <property type="entry name" value="MFS general substrate transporter"/>
    <property type="match status" value="1"/>
</dbReference>
<dbReference type="InterPro" id="IPR039672">
    <property type="entry name" value="MFS_2"/>
</dbReference>
<comment type="caution">
    <text evidence="5">The sequence shown here is derived from an EMBL/GenBank/DDBJ whole genome shotgun (WGS) entry which is preliminary data.</text>
</comment>
<gene>
    <name evidence="5" type="ORF">C9I98_08130</name>
</gene>
<keyword evidence="3" id="KW-0769">Symport</keyword>
<keyword evidence="4" id="KW-1133">Transmembrane helix</keyword>
<organism evidence="5 6">
    <name type="scientific">Photobacterium sanctipauli</name>
    <dbReference type="NCBI Taxonomy" id="1342794"/>
    <lineage>
        <taxon>Bacteria</taxon>
        <taxon>Pseudomonadati</taxon>
        <taxon>Pseudomonadota</taxon>
        <taxon>Gammaproteobacteria</taxon>
        <taxon>Vibrionales</taxon>
        <taxon>Vibrionaceae</taxon>
        <taxon>Photobacterium</taxon>
    </lineage>
</organism>
<dbReference type="NCBIfam" id="TIGR00792">
    <property type="entry name" value="gph"/>
    <property type="match status" value="1"/>
</dbReference>
<name>A0A2T3NX10_9GAMM</name>
<keyword evidence="6" id="KW-1185">Reference proteome</keyword>
<dbReference type="NCBIfam" id="NF007749">
    <property type="entry name" value="PRK10429.1"/>
    <property type="match status" value="1"/>
</dbReference>
<evidence type="ECO:0000313" key="5">
    <source>
        <dbReference type="EMBL" id="PSW20796.1"/>
    </source>
</evidence>